<dbReference type="AlphaFoldDB" id="A0A2P7QQI3"/>
<feature type="transmembrane region" description="Helical" evidence="2">
    <location>
        <begin position="118"/>
        <end position="139"/>
    </location>
</feature>
<gene>
    <name evidence="4" type="ORF">C7H85_19070</name>
</gene>
<proteinExistence type="predicted"/>
<dbReference type="InterPro" id="IPR025194">
    <property type="entry name" value="RodZ-like_C"/>
</dbReference>
<dbReference type="SUPFAM" id="SSF47413">
    <property type="entry name" value="lambda repressor-like DNA-binding domains"/>
    <property type="match status" value="1"/>
</dbReference>
<dbReference type="PANTHER" id="PTHR34475">
    <property type="match status" value="1"/>
</dbReference>
<evidence type="ECO:0000256" key="2">
    <source>
        <dbReference type="SAM" id="Phobius"/>
    </source>
</evidence>
<protein>
    <submittedName>
        <fullName evidence="4">Cytoskeleton protein RodZ</fullName>
    </submittedName>
</protein>
<accession>A0A2P7QQI3</accession>
<evidence type="ECO:0000313" key="4">
    <source>
        <dbReference type="EMBL" id="PSJ40200.1"/>
    </source>
</evidence>
<organism evidence="4 5">
    <name type="scientific">Zobellella endophytica</name>
    <dbReference type="NCBI Taxonomy" id="2116700"/>
    <lineage>
        <taxon>Bacteria</taxon>
        <taxon>Pseudomonadati</taxon>
        <taxon>Pseudomonadota</taxon>
        <taxon>Gammaproteobacteria</taxon>
        <taxon>Aeromonadales</taxon>
        <taxon>Aeromonadaceae</taxon>
        <taxon>Zobellella</taxon>
    </lineage>
</organism>
<dbReference type="InterPro" id="IPR050400">
    <property type="entry name" value="Bact_Cytoskel_RodZ"/>
</dbReference>
<evidence type="ECO:0000256" key="1">
    <source>
        <dbReference type="SAM" id="MobiDB-lite"/>
    </source>
</evidence>
<dbReference type="Pfam" id="PF13413">
    <property type="entry name" value="HTH_25"/>
    <property type="match status" value="1"/>
</dbReference>
<keyword evidence="2" id="KW-0472">Membrane</keyword>
<dbReference type="OrthoDB" id="9790252at2"/>
<name>A0A2P7QQI3_9GAMM</name>
<dbReference type="InterPro" id="IPR001387">
    <property type="entry name" value="Cro/C1-type_HTH"/>
</dbReference>
<reference evidence="4 5" key="1">
    <citation type="submission" date="2018-03" db="EMBL/GenBank/DDBJ databases">
        <title>The draft genome of Zobellella sp. 59N8.</title>
        <authorList>
            <person name="Liu L."/>
            <person name="Li L."/>
            <person name="Zhang X."/>
            <person name="Liang L."/>
            <person name="Wang T."/>
        </authorList>
    </citation>
    <scope>NUCLEOTIDE SEQUENCE [LARGE SCALE GENOMIC DNA]</scope>
    <source>
        <strain evidence="4 5">59N8</strain>
    </source>
</reference>
<dbReference type="InterPro" id="IPR010982">
    <property type="entry name" value="Lambda_DNA-bd_dom_sf"/>
</dbReference>
<dbReference type="Gene3D" id="1.10.260.40">
    <property type="entry name" value="lambda repressor-like DNA-binding domains"/>
    <property type="match status" value="1"/>
</dbReference>
<feature type="compositionally biased region" description="Pro residues" evidence="1">
    <location>
        <begin position="187"/>
        <end position="197"/>
    </location>
</feature>
<sequence length="340" mass="36190">MTINEAEQQPQAESRVVAGPGAMLRQAREARGWTQAEVARRLNLRLAVIESIDHDEYKAGVAVTFLRGYVKAYAKVVGVDEQTALSAFDGMSGIEQMSTAAPMQSFSKKTRQQASDKWLKRISWLVLLGLLGSLFYWWWQDSGASYIERTLEPVAQQAEPEPSSEPVAPQATGGNPAAVDALSQPLALPPITEPEPMPADTGIPANPEGGETSPNLATGSAPVAESEPVAEPVATAEPAAVDASAVPAGGEDEPAAAEADPRQLVMRFSDDCWIQVTDSQGRVMAEGVKKADESLTLEGEPPFRLVLGAPRAASVEYMNQAVDLSSFNAGRVARLTVPQP</sequence>
<evidence type="ECO:0000313" key="5">
    <source>
        <dbReference type="Proteomes" id="UP000240243"/>
    </source>
</evidence>
<feature type="compositionally biased region" description="Low complexity" evidence="1">
    <location>
        <begin position="220"/>
        <end position="249"/>
    </location>
</feature>
<dbReference type="PROSITE" id="PS50943">
    <property type="entry name" value="HTH_CROC1"/>
    <property type="match status" value="1"/>
</dbReference>
<dbReference type="SMART" id="SM00530">
    <property type="entry name" value="HTH_XRE"/>
    <property type="match status" value="1"/>
</dbReference>
<dbReference type="Pfam" id="PF13464">
    <property type="entry name" value="RodZ_C"/>
    <property type="match status" value="1"/>
</dbReference>
<feature type="region of interest" description="Disordered" evidence="1">
    <location>
        <begin position="155"/>
        <end position="261"/>
    </location>
</feature>
<dbReference type="NCBIfam" id="NF008109">
    <property type="entry name" value="PRK10856.1"/>
    <property type="match status" value="1"/>
</dbReference>
<dbReference type="RefSeq" id="WP_106731298.1">
    <property type="nucleotide sequence ID" value="NZ_PXYG01000014.1"/>
</dbReference>
<evidence type="ECO:0000259" key="3">
    <source>
        <dbReference type="PROSITE" id="PS50943"/>
    </source>
</evidence>
<keyword evidence="2" id="KW-1133">Transmembrane helix</keyword>
<dbReference type="Proteomes" id="UP000240243">
    <property type="component" value="Unassembled WGS sequence"/>
</dbReference>
<feature type="domain" description="HTH cro/C1-type" evidence="3">
    <location>
        <begin position="24"/>
        <end position="44"/>
    </location>
</feature>
<dbReference type="PANTHER" id="PTHR34475:SF1">
    <property type="entry name" value="CYTOSKELETON PROTEIN RODZ"/>
    <property type="match status" value="1"/>
</dbReference>
<dbReference type="EMBL" id="PXYG01000014">
    <property type="protein sequence ID" value="PSJ40200.1"/>
    <property type="molecule type" value="Genomic_DNA"/>
</dbReference>
<dbReference type="GO" id="GO:0003677">
    <property type="term" value="F:DNA binding"/>
    <property type="evidence" value="ECO:0007669"/>
    <property type="project" value="InterPro"/>
</dbReference>
<keyword evidence="2" id="KW-0812">Transmembrane</keyword>
<comment type="caution">
    <text evidence="4">The sequence shown here is derived from an EMBL/GenBank/DDBJ whole genome shotgun (WGS) entry which is preliminary data.</text>
</comment>
<keyword evidence="5" id="KW-1185">Reference proteome</keyword>
<dbReference type="CDD" id="cd00093">
    <property type="entry name" value="HTH_XRE"/>
    <property type="match status" value="1"/>
</dbReference>
<feature type="compositionally biased region" description="Low complexity" evidence="1">
    <location>
        <begin position="155"/>
        <end position="171"/>
    </location>
</feature>